<reference evidence="2 3" key="1">
    <citation type="journal article" date="2010" name="Science">
        <title>Genomic comparison of the ants Camponotus floridanus and Harpegnathos saltator.</title>
        <authorList>
            <person name="Bonasio R."/>
            <person name="Zhang G."/>
            <person name="Ye C."/>
            <person name="Mutti N.S."/>
            <person name="Fang X."/>
            <person name="Qin N."/>
            <person name="Donahue G."/>
            <person name="Yang P."/>
            <person name="Li Q."/>
            <person name="Li C."/>
            <person name="Zhang P."/>
            <person name="Huang Z."/>
            <person name="Berger S.L."/>
            <person name="Reinberg D."/>
            <person name="Wang J."/>
            <person name="Liebig J."/>
        </authorList>
    </citation>
    <scope>NUCLEOTIDE SEQUENCE [LARGE SCALE GENOMIC DNA]</scope>
    <source>
        <strain evidence="2 3">R22 G/1</strain>
    </source>
</reference>
<dbReference type="InterPro" id="IPR006578">
    <property type="entry name" value="MADF-dom"/>
</dbReference>
<dbReference type="InParanoid" id="E2B3P1"/>
<dbReference type="Proteomes" id="UP000008237">
    <property type="component" value="Unassembled WGS sequence"/>
</dbReference>
<dbReference type="EMBL" id="GL445365">
    <property type="protein sequence ID" value="EFN89697.1"/>
    <property type="molecule type" value="Genomic_DNA"/>
</dbReference>
<protein>
    <recommendedName>
        <fullName evidence="1">MADF domain-containing protein</fullName>
    </recommendedName>
</protein>
<name>E2B3P1_HARSA</name>
<feature type="domain" description="MADF" evidence="1">
    <location>
        <begin position="78"/>
        <end position="127"/>
    </location>
</feature>
<proteinExistence type="predicted"/>
<dbReference type="Pfam" id="PF10545">
    <property type="entry name" value="MADF_DNA_bdg"/>
    <property type="match status" value="1"/>
</dbReference>
<organism evidence="3">
    <name type="scientific">Harpegnathos saltator</name>
    <name type="common">Jerdon's jumping ant</name>
    <dbReference type="NCBI Taxonomy" id="610380"/>
    <lineage>
        <taxon>Eukaryota</taxon>
        <taxon>Metazoa</taxon>
        <taxon>Ecdysozoa</taxon>
        <taxon>Arthropoda</taxon>
        <taxon>Hexapoda</taxon>
        <taxon>Insecta</taxon>
        <taxon>Pterygota</taxon>
        <taxon>Neoptera</taxon>
        <taxon>Endopterygota</taxon>
        <taxon>Hymenoptera</taxon>
        <taxon>Apocrita</taxon>
        <taxon>Aculeata</taxon>
        <taxon>Formicoidea</taxon>
        <taxon>Formicidae</taxon>
        <taxon>Ponerinae</taxon>
        <taxon>Ponerini</taxon>
        <taxon>Harpegnathos</taxon>
    </lineage>
</organism>
<evidence type="ECO:0000313" key="2">
    <source>
        <dbReference type="EMBL" id="EFN89697.1"/>
    </source>
</evidence>
<evidence type="ECO:0000313" key="3">
    <source>
        <dbReference type="Proteomes" id="UP000008237"/>
    </source>
</evidence>
<gene>
    <name evidence="2" type="ORF">EAI_12240</name>
</gene>
<sequence length="188" mass="21888">MLLTWKTDIRVKLLYRIGLGGGFPEKGWGTKSVSEYLRGINYYASSVAVLIDSARGNEYFTLVPNRFRGWFSREGMGYKISDPHHFNKLKRNDTWEEIARDTGRSAEQCRKKIKYLHHHYRHNYRHKCFQLIGASAATEHLPNNTDSKSIIPAYHLDTQIRYSVSSTLGRLRYAIMIRYGDTTRLDLP</sequence>
<evidence type="ECO:0000259" key="1">
    <source>
        <dbReference type="Pfam" id="PF10545"/>
    </source>
</evidence>
<dbReference type="AlphaFoldDB" id="E2B3P1"/>
<accession>E2B3P1</accession>
<keyword evidence="3" id="KW-1185">Reference proteome</keyword>